<accession>Q7RQ41</accession>
<dbReference type="Proteomes" id="UP000008553">
    <property type="component" value="Unassembled WGS sequence"/>
</dbReference>
<name>Q7RQ41_PLAYO</name>
<dbReference type="PaxDb" id="73239-Q7RQ41"/>
<comment type="caution">
    <text evidence="1">The sequence shown here is derived from an EMBL/GenBank/DDBJ whole genome shotgun (WGS) entry which is preliminary data.</text>
</comment>
<organism evidence="1 2">
    <name type="scientific">Plasmodium yoelii yoelii</name>
    <dbReference type="NCBI Taxonomy" id="73239"/>
    <lineage>
        <taxon>Eukaryota</taxon>
        <taxon>Sar</taxon>
        <taxon>Alveolata</taxon>
        <taxon>Apicomplexa</taxon>
        <taxon>Aconoidasida</taxon>
        <taxon>Haemosporida</taxon>
        <taxon>Plasmodiidae</taxon>
        <taxon>Plasmodium</taxon>
        <taxon>Plasmodium (Vinckeia)</taxon>
    </lineage>
</organism>
<evidence type="ECO:0000313" key="2">
    <source>
        <dbReference type="Proteomes" id="UP000008553"/>
    </source>
</evidence>
<proteinExistence type="predicted"/>
<sequence>MGTYFCTVTHVENVENDENEIILDYVR</sequence>
<reference evidence="1 2" key="1">
    <citation type="journal article" date="2002" name="Nature">
        <title>Genome sequence and comparative analysis of the model rodent malaria parasite Plasmodium yoelii yoelii.</title>
        <authorList>
            <person name="Carlton J.M."/>
            <person name="Angiuoli S.V."/>
            <person name="Suh B.B."/>
            <person name="Kooij T.W."/>
            <person name="Pertea M."/>
            <person name="Silva J.C."/>
            <person name="Ermolaeva M.D."/>
            <person name="Allen J.E."/>
            <person name="Selengut J.D."/>
            <person name="Koo H.L."/>
            <person name="Peterson J.D."/>
            <person name="Pop M."/>
            <person name="Kosack D.S."/>
            <person name="Shumway M.F."/>
            <person name="Bidwell S.L."/>
            <person name="Shallom S.J."/>
            <person name="van Aken S.E."/>
            <person name="Riedmuller S.B."/>
            <person name="Feldblyum T.V."/>
            <person name="Cho J.K."/>
            <person name="Quackenbush J."/>
            <person name="Sedegah M."/>
            <person name="Shoaibi A."/>
            <person name="Cummings L.M."/>
            <person name="Florens L."/>
            <person name="Yates J.R."/>
            <person name="Raine J.D."/>
            <person name="Sinden R.E."/>
            <person name="Harris M.A."/>
            <person name="Cunningham D.A."/>
            <person name="Preiser P.R."/>
            <person name="Bergman L.W."/>
            <person name="Vaidya A.B."/>
            <person name="van Lin L.H."/>
            <person name="Janse C.J."/>
            <person name="Waters A.P."/>
            <person name="Smith H.O."/>
            <person name="White O.R."/>
            <person name="Salzberg S.L."/>
            <person name="Venter J.C."/>
            <person name="Fraser C.M."/>
            <person name="Hoffman S.L."/>
            <person name="Gardner M.J."/>
            <person name="Carucci D.J."/>
        </authorList>
    </citation>
    <scope>NUCLEOTIDE SEQUENCE [LARGE SCALE GENOMIC DNA]</scope>
    <source>
        <strain evidence="1 2">17XNL</strain>
    </source>
</reference>
<dbReference type="EMBL" id="AABL01000331">
    <property type="protein sequence ID" value="EAA20555.1"/>
    <property type="molecule type" value="Genomic_DNA"/>
</dbReference>
<dbReference type="AlphaFoldDB" id="Q7RQ41"/>
<dbReference type="InParanoid" id="Q7RQ41"/>
<protein>
    <submittedName>
        <fullName evidence="1">Uncharacterized protein</fullName>
    </submittedName>
</protein>
<gene>
    <name evidence="1" type="ORF">PY01262</name>
</gene>
<evidence type="ECO:0000313" key="1">
    <source>
        <dbReference type="EMBL" id="EAA20555.1"/>
    </source>
</evidence>
<keyword evidence="2" id="KW-1185">Reference proteome</keyword>